<dbReference type="Pfam" id="PF13560">
    <property type="entry name" value="HTH_31"/>
    <property type="match status" value="1"/>
</dbReference>
<dbReference type="SMART" id="SM00530">
    <property type="entry name" value="HTH_XRE"/>
    <property type="match status" value="1"/>
</dbReference>
<protein>
    <submittedName>
        <fullName evidence="2">Helix-turn-helix protein</fullName>
    </submittedName>
</protein>
<dbReference type="Gene3D" id="1.10.260.40">
    <property type="entry name" value="lambda repressor-like DNA-binding domains"/>
    <property type="match status" value="1"/>
</dbReference>
<dbReference type="InterPro" id="IPR010982">
    <property type="entry name" value="Lambda_DNA-bd_dom_sf"/>
</dbReference>
<accession>A0ABX5K7H3</accession>
<dbReference type="RefSeq" id="WP_165842148.1">
    <property type="nucleotide sequence ID" value="NZ_QEOB01000077.1"/>
</dbReference>
<dbReference type="InterPro" id="IPR001387">
    <property type="entry name" value="Cro/C1-type_HTH"/>
</dbReference>
<organism evidence="2 3">
    <name type="scientific">Paraburkholderia unamae</name>
    <dbReference type="NCBI Taxonomy" id="219649"/>
    <lineage>
        <taxon>Bacteria</taxon>
        <taxon>Pseudomonadati</taxon>
        <taxon>Pseudomonadota</taxon>
        <taxon>Betaproteobacteria</taxon>
        <taxon>Burkholderiales</taxon>
        <taxon>Burkholderiaceae</taxon>
        <taxon>Paraburkholderia</taxon>
    </lineage>
</organism>
<dbReference type="CDD" id="cd00093">
    <property type="entry name" value="HTH_XRE"/>
    <property type="match status" value="1"/>
</dbReference>
<dbReference type="EMBL" id="QEOB01000077">
    <property type="protein sequence ID" value="PVX57017.1"/>
    <property type="molecule type" value="Genomic_DNA"/>
</dbReference>
<dbReference type="SUPFAM" id="SSF47413">
    <property type="entry name" value="lambda repressor-like DNA-binding domains"/>
    <property type="match status" value="1"/>
</dbReference>
<reference evidence="2 3" key="1">
    <citation type="submission" date="2018-05" db="EMBL/GenBank/DDBJ databases">
        <title>Genomic Encyclopedia of Type Strains, Phase IV (KMG-V): Genome sequencing to study the core and pangenomes of soil and plant-associated prokaryotes.</title>
        <authorList>
            <person name="Whitman W."/>
        </authorList>
    </citation>
    <scope>NUCLEOTIDE SEQUENCE [LARGE SCALE GENOMIC DNA]</scope>
    <source>
        <strain evidence="2 3">SCZa-39</strain>
    </source>
</reference>
<dbReference type="Proteomes" id="UP000245712">
    <property type="component" value="Unassembled WGS sequence"/>
</dbReference>
<gene>
    <name evidence="2" type="ORF">C7402_1771</name>
</gene>
<name>A0ABX5K7H3_9BURK</name>
<sequence>MSNIANQPRHLGIRLRVARTRAGLSQEHLAKQIGLESHYLLSRWECGRQYPKFAQIVALAGELNVDVGWLAGRTKAAPYAYEVTNEFGDLELIYAAGASPEDLARPHKALFAH</sequence>
<evidence type="ECO:0000259" key="1">
    <source>
        <dbReference type="PROSITE" id="PS50943"/>
    </source>
</evidence>
<evidence type="ECO:0000313" key="2">
    <source>
        <dbReference type="EMBL" id="PVX57017.1"/>
    </source>
</evidence>
<keyword evidence="3" id="KW-1185">Reference proteome</keyword>
<feature type="domain" description="HTH cro/C1-type" evidence="1">
    <location>
        <begin position="15"/>
        <end position="70"/>
    </location>
</feature>
<comment type="caution">
    <text evidence="2">The sequence shown here is derived from an EMBL/GenBank/DDBJ whole genome shotgun (WGS) entry which is preliminary data.</text>
</comment>
<evidence type="ECO:0000313" key="3">
    <source>
        <dbReference type="Proteomes" id="UP000245712"/>
    </source>
</evidence>
<dbReference type="PROSITE" id="PS50943">
    <property type="entry name" value="HTH_CROC1"/>
    <property type="match status" value="1"/>
</dbReference>
<proteinExistence type="predicted"/>